<evidence type="ECO:0000313" key="6">
    <source>
        <dbReference type="EMBL" id="ADL54008.1"/>
    </source>
</evidence>
<dbReference type="InterPro" id="IPR023166">
    <property type="entry name" value="BaiN-like_dom_sf"/>
</dbReference>
<gene>
    <name evidence="6" type="ordered locus">Clocel_4351</name>
</gene>
<dbReference type="NCBIfam" id="TIGR00275">
    <property type="entry name" value="aminoacetone oxidase family FAD-binding enzyme"/>
    <property type="match status" value="1"/>
</dbReference>
<dbReference type="EMBL" id="CP002160">
    <property type="protein sequence ID" value="ADL54008.1"/>
    <property type="molecule type" value="Genomic_DNA"/>
</dbReference>
<evidence type="ECO:0000256" key="3">
    <source>
        <dbReference type="ARBA" id="ARBA00022827"/>
    </source>
</evidence>
<dbReference type="Pfam" id="PF22780">
    <property type="entry name" value="HI0933_like_1st"/>
    <property type="match status" value="1"/>
</dbReference>
<dbReference type="PANTHER" id="PTHR42887">
    <property type="entry name" value="OS12G0638800 PROTEIN"/>
    <property type="match status" value="1"/>
</dbReference>
<feature type="domain" description="RsdA/BaiN/AoA(So)-like Rossmann fold-like" evidence="4">
    <location>
        <begin position="3"/>
        <end position="404"/>
    </location>
</feature>
<reference evidence="6 7" key="1">
    <citation type="submission" date="2010-08" db="EMBL/GenBank/DDBJ databases">
        <title>Complete sequence of Clostridium cellulovorans 743B.</title>
        <authorList>
            <consortium name="US DOE Joint Genome Institute"/>
            <person name="Lucas S."/>
            <person name="Copeland A."/>
            <person name="Lapidus A."/>
            <person name="Cheng J.-F."/>
            <person name="Bruce D."/>
            <person name="Goodwin L."/>
            <person name="Pitluck S."/>
            <person name="Chertkov O."/>
            <person name="Detter J.C."/>
            <person name="Han C."/>
            <person name="Tapia R."/>
            <person name="Land M."/>
            <person name="Hauser L."/>
            <person name="Chang Y.-J."/>
            <person name="Jeffries C."/>
            <person name="Kyrpides N."/>
            <person name="Ivanova N."/>
            <person name="Mikhailova N."/>
            <person name="Hemme C.L."/>
            <person name="Woyke T."/>
        </authorList>
    </citation>
    <scope>NUCLEOTIDE SEQUENCE [LARGE SCALE GENOMIC DNA]</scope>
    <source>
        <strain evidence="7">ATCC 35296 / DSM 3052 / OCM 3 / 743B</strain>
    </source>
</reference>
<keyword evidence="3" id="KW-0274">FAD</keyword>
<dbReference type="RefSeq" id="WP_010074366.1">
    <property type="nucleotide sequence ID" value="NC_014393.1"/>
</dbReference>
<dbReference type="PANTHER" id="PTHR42887:SF2">
    <property type="entry name" value="OS12G0638800 PROTEIN"/>
    <property type="match status" value="1"/>
</dbReference>
<evidence type="ECO:0000259" key="4">
    <source>
        <dbReference type="Pfam" id="PF03486"/>
    </source>
</evidence>
<evidence type="ECO:0000259" key="5">
    <source>
        <dbReference type="Pfam" id="PF22780"/>
    </source>
</evidence>
<dbReference type="Gene3D" id="3.50.50.60">
    <property type="entry name" value="FAD/NAD(P)-binding domain"/>
    <property type="match status" value="1"/>
</dbReference>
<dbReference type="InterPro" id="IPR036188">
    <property type="entry name" value="FAD/NAD-bd_sf"/>
</dbReference>
<feature type="domain" description="RsdA/BaiN/AoA(So)-like insert" evidence="5">
    <location>
        <begin position="189"/>
        <end position="352"/>
    </location>
</feature>
<dbReference type="Gene3D" id="2.40.30.10">
    <property type="entry name" value="Translation factors"/>
    <property type="match status" value="1"/>
</dbReference>
<name>D9SPA6_CLOC7</name>
<evidence type="ECO:0000256" key="1">
    <source>
        <dbReference type="ARBA" id="ARBA00001974"/>
    </source>
</evidence>
<comment type="cofactor">
    <cofactor evidence="1">
        <name>FAD</name>
        <dbReference type="ChEBI" id="CHEBI:57692"/>
    </cofactor>
</comment>
<dbReference type="eggNOG" id="COG2081">
    <property type="taxonomic scope" value="Bacteria"/>
</dbReference>
<dbReference type="OrthoDB" id="9773233at2"/>
<dbReference type="KEGG" id="ccb:Clocel_4351"/>
<dbReference type="PRINTS" id="PR00411">
    <property type="entry name" value="PNDRDTASEI"/>
</dbReference>
<dbReference type="SUPFAM" id="SSF51905">
    <property type="entry name" value="FAD/NAD(P)-binding domain"/>
    <property type="match status" value="1"/>
</dbReference>
<accession>D9SPA6</accession>
<dbReference type="InterPro" id="IPR057661">
    <property type="entry name" value="RsdA/BaiN/AoA(So)_Rossmann"/>
</dbReference>
<dbReference type="Pfam" id="PF03486">
    <property type="entry name" value="HI0933_like"/>
    <property type="match status" value="1"/>
</dbReference>
<protein>
    <submittedName>
        <fullName evidence="6">HI0933 family protein</fullName>
    </submittedName>
</protein>
<dbReference type="Proteomes" id="UP000002730">
    <property type="component" value="Chromosome"/>
</dbReference>
<keyword evidence="2" id="KW-0285">Flavoprotein</keyword>
<evidence type="ECO:0000256" key="2">
    <source>
        <dbReference type="ARBA" id="ARBA00022630"/>
    </source>
</evidence>
<dbReference type="AlphaFoldDB" id="D9SPA6"/>
<dbReference type="SUPFAM" id="SSF160996">
    <property type="entry name" value="HI0933 insert domain-like"/>
    <property type="match status" value="1"/>
</dbReference>
<dbReference type="Gene3D" id="1.10.8.260">
    <property type="entry name" value="HI0933 insert domain-like"/>
    <property type="match status" value="1"/>
</dbReference>
<sequence>MYHDIIIIGGGASGLCAAITAKNMGMDVAIIEGTDRIGKKILTTGNGRCNISNKHITPERYHSNNKGFPNSILNKYNLHYTLDFFSTLGLPIIESDGDKLFPMSLQASSVVDIFRLALDDLYIPVYSNILISSIKKVKNNFNLSTKSGNIYTAKKVILACGGKTLQKTGSIGIGYSLATSLGHKVTNLQPAIVQLKLSYPHLKALSGIKFEGSVDIFVDSAFKRKEFGEILFTDYGISGPPVLQISRIASFAISEKKHCKIELDLMPNFSEDQLIDFIENRLALFSYRSVYTCFIGILNKKLITTFLKDCGIDNIHSLCSDLSWKNKEKLFANLKHWSFTVSDHNSFTNAQVTAGGIDTMDVNRETLESLIVPNLFFCGEILDVDGDCGGFNLQWAWSSGFAAAFAASQN</sequence>
<organism evidence="6 7">
    <name type="scientific">Clostridium cellulovorans (strain ATCC 35296 / DSM 3052 / OCM 3 / 743B)</name>
    <dbReference type="NCBI Taxonomy" id="573061"/>
    <lineage>
        <taxon>Bacteria</taxon>
        <taxon>Bacillati</taxon>
        <taxon>Bacillota</taxon>
        <taxon>Clostridia</taxon>
        <taxon>Eubacteriales</taxon>
        <taxon>Clostridiaceae</taxon>
        <taxon>Clostridium</taxon>
    </lineage>
</organism>
<keyword evidence="7" id="KW-1185">Reference proteome</keyword>
<dbReference type="InterPro" id="IPR004792">
    <property type="entry name" value="BaiN-like"/>
</dbReference>
<evidence type="ECO:0000313" key="7">
    <source>
        <dbReference type="Proteomes" id="UP000002730"/>
    </source>
</evidence>
<dbReference type="HOGENOM" id="CLU_025174_3_1_9"/>
<proteinExistence type="predicted"/>
<dbReference type="InterPro" id="IPR055178">
    <property type="entry name" value="RsdA/BaiN/AoA(So)-like_dom"/>
</dbReference>
<dbReference type="STRING" id="573061.Clocel_4351"/>